<evidence type="ECO:0000313" key="8">
    <source>
        <dbReference type="EMBL" id="WAH43410.1"/>
    </source>
</evidence>
<keyword evidence="2" id="KW-0813">Transport</keyword>
<evidence type="ECO:0000256" key="6">
    <source>
        <dbReference type="SAM" id="Phobius"/>
    </source>
</evidence>
<dbReference type="SUPFAM" id="SSF103473">
    <property type="entry name" value="MFS general substrate transporter"/>
    <property type="match status" value="1"/>
</dbReference>
<evidence type="ECO:0000256" key="1">
    <source>
        <dbReference type="ARBA" id="ARBA00004651"/>
    </source>
</evidence>
<keyword evidence="4 6" id="KW-1133">Transmembrane helix</keyword>
<feature type="transmembrane region" description="Helical" evidence="6">
    <location>
        <begin position="261"/>
        <end position="283"/>
    </location>
</feature>
<keyword evidence="9" id="KW-1185">Reference proteome</keyword>
<gene>
    <name evidence="8" type="ORF">NZD89_08490</name>
</gene>
<feature type="transmembrane region" description="Helical" evidence="6">
    <location>
        <begin position="354"/>
        <end position="376"/>
    </location>
</feature>
<dbReference type="InterPro" id="IPR020846">
    <property type="entry name" value="MFS_dom"/>
</dbReference>
<feature type="transmembrane region" description="Helical" evidence="6">
    <location>
        <begin position="60"/>
        <end position="83"/>
    </location>
</feature>
<reference evidence="8" key="1">
    <citation type="submission" date="2022-08" db="EMBL/GenBank/DDBJ databases">
        <title>Alicyclobacillus fastidiosus DSM 17978, complete genome.</title>
        <authorList>
            <person name="Wang Q."/>
            <person name="Cai R."/>
            <person name="Wang Z."/>
        </authorList>
    </citation>
    <scope>NUCLEOTIDE SEQUENCE</scope>
    <source>
        <strain evidence="8">DSM 17978</strain>
    </source>
</reference>
<evidence type="ECO:0000256" key="4">
    <source>
        <dbReference type="ARBA" id="ARBA00022989"/>
    </source>
</evidence>
<dbReference type="PROSITE" id="PS50850">
    <property type="entry name" value="MFS"/>
    <property type="match status" value="1"/>
</dbReference>
<dbReference type="PROSITE" id="PS00216">
    <property type="entry name" value="SUGAR_TRANSPORT_1"/>
    <property type="match status" value="1"/>
</dbReference>
<feature type="transmembrane region" description="Helical" evidence="6">
    <location>
        <begin position="149"/>
        <end position="171"/>
    </location>
</feature>
<organism evidence="8 9">
    <name type="scientific">Alicyclobacillus fastidiosus</name>
    <dbReference type="NCBI Taxonomy" id="392011"/>
    <lineage>
        <taxon>Bacteria</taxon>
        <taxon>Bacillati</taxon>
        <taxon>Bacillota</taxon>
        <taxon>Bacilli</taxon>
        <taxon>Bacillales</taxon>
        <taxon>Alicyclobacillaceae</taxon>
        <taxon>Alicyclobacillus</taxon>
    </lineage>
</organism>
<feature type="transmembrane region" description="Helical" evidence="6">
    <location>
        <begin position="388"/>
        <end position="407"/>
    </location>
</feature>
<dbReference type="InterPro" id="IPR005828">
    <property type="entry name" value="MFS_sugar_transport-like"/>
</dbReference>
<evidence type="ECO:0000256" key="2">
    <source>
        <dbReference type="ARBA" id="ARBA00022448"/>
    </source>
</evidence>
<dbReference type="Gene3D" id="1.20.1250.20">
    <property type="entry name" value="MFS general substrate transporter like domains"/>
    <property type="match status" value="1"/>
</dbReference>
<evidence type="ECO:0000256" key="3">
    <source>
        <dbReference type="ARBA" id="ARBA00022692"/>
    </source>
</evidence>
<dbReference type="CDD" id="cd17316">
    <property type="entry name" value="MFS_SV2_like"/>
    <property type="match status" value="1"/>
</dbReference>
<name>A0ABY6ZKG5_9BACL</name>
<sequence>MSSAPKNNPLSRLERIPVWPHGYRLLIVLGLGYFFSFFDITNISYGIPVITKQFGVSSSLASTAVTTSLVGYIIGAIIVSVISDYFGRRMALIAGITLYTVGSLATAFSPDVTWLIVWRFIVGMGIGTMISQVSTYMGEISPAVLRGRFTGLANVFAFAGLAAVPFTAMWLVPHYSWGWRALLFVGALGGLTMLFMARDLIESPRWLIIHGHYDKAVALVDKVEQQAMRKMGTTELPPIVEIPFEETAHEFPILSLLRPPYVWRMLILLLYWFLWYVGDYAYLGMAPTVLVQSGFGLGNSIGFSAISGIGFVVGALYVLFFGDKFERKYSLMVMGIVGGIAVIIAGVAPSPVMVIIAGFLFTTTIAMLSIIGYIITAEHFPTRARSSGLAMCDGIGHLGGAVAPAITLGAFNAWGFSGAFGLMGVATLASLIFIAMTSRATRKNLEIVNDAHGKDIHASSMTIN</sequence>
<feature type="transmembrane region" description="Helical" evidence="6">
    <location>
        <begin position="177"/>
        <end position="197"/>
    </location>
</feature>
<evidence type="ECO:0000313" key="9">
    <source>
        <dbReference type="Proteomes" id="UP001164761"/>
    </source>
</evidence>
<dbReference type="Proteomes" id="UP001164761">
    <property type="component" value="Chromosome"/>
</dbReference>
<feature type="transmembrane region" description="Helical" evidence="6">
    <location>
        <begin position="303"/>
        <end position="322"/>
    </location>
</feature>
<keyword evidence="3 6" id="KW-0812">Transmembrane</keyword>
<evidence type="ECO:0000259" key="7">
    <source>
        <dbReference type="PROSITE" id="PS50850"/>
    </source>
</evidence>
<feature type="transmembrane region" description="Helical" evidence="6">
    <location>
        <begin position="116"/>
        <end position="137"/>
    </location>
</feature>
<dbReference type="PROSITE" id="PS00217">
    <property type="entry name" value="SUGAR_TRANSPORT_2"/>
    <property type="match status" value="1"/>
</dbReference>
<feature type="domain" description="Major facilitator superfamily (MFS) profile" evidence="7">
    <location>
        <begin position="25"/>
        <end position="442"/>
    </location>
</feature>
<accession>A0ABY6ZKG5</accession>
<protein>
    <submittedName>
        <fullName evidence="8">MFS transporter</fullName>
    </submittedName>
</protein>
<dbReference type="InterPro" id="IPR005829">
    <property type="entry name" value="Sugar_transporter_CS"/>
</dbReference>
<evidence type="ECO:0000256" key="5">
    <source>
        <dbReference type="ARBA" id="ARBA00023136"/>
    </source>
</evidence>
<proteinExistence type="predicted"/>
<feature type="transmembrane region" description="Helical" evidence="6">
    <location>
        <begin position="90"/>
        <end position="110"/>
    </location>
</feature>
<dbReference type="PANTHER" id="PTHR23511">
    <property type="entry name" value="SYNAPTIC VESICLE GLYCOPROTEIN 2"/>
    <property type="match status" value="1"/>
</dbReference>
<feature type="transmembrane region" description="Helical" evidence="6">
    <location>
        <begin position="413"/>
        <end position="435"/>
    </location>
</feature>
<comment type="subcellular location">
    <subcellularLocation>
        <location evidence="1">Cell membrane</location>
        <topology evidence="1">Multi-pass membrane protein</topology>
    </subcellularLocation>
</comment>
<feature type="transmembrane region" description="Helical" evidence="6">
    <location>
        <begin position="21"/>
        <end position="40"/>
    </location>
</feature>
<dbReference type="PANTHER" id="PTHR23511:SF34">
    <property type="entry name" value="SYNAPTIC VESICLE GLYCOPROTEIN 2"/>
    <property type="match status" value="1"/>
</dbReference>
<dbReference type="Pfam" id="PF00083">
    <property type="entry name" value="Sugar_tr"/>
    <property type="match status" value="1"/>
</dbReference>
<keyword evidence="5 6" id="KW-0472">Membrane</keyword>
<dbReference type="InterPro" id="IPR036259">
    <property type="entry name" value="MFS_trans_sf"/>
</dbReference>
<dbReference type="EMBL" id="CP104067">
    <property type="protein sequence ID" value="WAH43410.1"/>
    <property type="molecule type" value="Genomic_DNA"/>
</dbReference>
<feature type="transmembrane region" description="Helical" evidence="6">
    <location>
        <begin position="329"/>
        <end position="348"/>
    </location>
</feature>
<dbReference type="RefSeq" id="WP_268007289.1">
    <property type="nucleotide sequence ID" value="NZ_BSUT01000001.1"/>
</dbReference>